<evidence type="ECO:0000256" key="1">
    <source>
        <dbReference type="SAM" id="Phobius"/>
    </source>
</evidence>
<comment type="caution">
    <text evidence="2">The sequence shown here is derived from an EMBL/GenBank/DDBJ whole genome shotgun (WGS) entry which is preliminary data.</text>
</comment>
<sequence>MNFSYILYGKSSSQNMKNATEYSLISLIIQIVYILMANTIIKYYIINIMKLAIGFYLIPVEIDFLIIMMVFILSVYIISFSGKTSHSIELYVLMVSIITFFSNFIAFIPLIAAWIKIRDEYFERRGIIFY</sequence>
<dbReference type="EMBL" id="FWYE01000002">
    <property type="protein sequence ID" value="SMD30976.1"/>
    <property type="molecule type" value="Genomic_DNA"/>
</dbReference>
<dbReference type="AlphaFoldDB" id="A0A8G2FWX7"/>
<keyword evidence="1" id="KW-1133">Transmembrane helix</keyword>
<feature type="transmembrane region" description="Helical" evidence="1">
    <location>
        <begin position="90"/>
        <end position="115"/>
    </location>
</feature>
<reference evidence="2 3" key="1">
    <citation type="submission" date="2017-04" db="EMBL/GenBank/DDBJ databases">
        <authorList>
            <person name="Varghese N."/>
            <person name="Submissions S."/>
        </authorList>
    </citation>
    <scope>NUCLEOTIDE SEQUENCE [LARGE SCALE GENOMIC DNA]</scope>
    <source>
        <strain evidence="2 3">DSM 9789</strain>
    </source>
</reference>
<evidence type="ECO:0000313" key="2">
    <source>
        <dbReference type="EMBL" id="SMD30976.1"/>
    </source>
</evidence>
<keyword evidence="3" id="KW-1185">Reference proteome</keyword>
<feature type="transmembrane region" description="Helical" evidence="1">
    <location>
        <begin position="22"/>
        <end position="41"/>
    </location>
</feature>
<evidence type="ECO:0000313" key="3">
    <source>
        <dbReference type="Proteomes" id="UP000192315"/>
    </source>
</evidence>
<gene>
    <name evidence="2" type="ORF">SAMN02745355_0894</name>
</gene>
<proteinExistence type="predicted"/>
<keyword evidence="1" id="KW-0472">Membrane</keyword>
<keyword evidence="1" id="KW-0812">Transmembrane</keyword>
<dbReference type="RefSeq" id="WP_084272804.1">
    <property type="nucleotide sequence ID" value="NZ_FWYE01000002.1"/>
</dbReference>
<accession>A0A8G2FWX7</accession>
<protein>
    <submittedName>
        <fullName evidence="2">Uncharacterized protein</fullName>
    </submittedName>
</protein>
<feature type="transmembrane region" description="Helical" evidence="1">
    <location>
        <begin position="53"/>
        <end position="78"/>
    </location>
</feature>
<name>A0A8G2FWX7_PICTO</name>
<dbReference type="Proteomes" id="UP000192315">
    <property type="component" value="Unassembled WGS sequence"/>
</dbReference>
<organism evidence="2 3">
    <name type="scientific">Picrophilus torridus (strain ATCC 700027 / DSM 9790 / JCM 10055 / NBRC 100828 / KAW 2/3)</name>
    <dbReference type="NCBI Taxonomy" id="1122961"/>
    <lineage>
        <taxon>Archaea</taxon>
        <taxon>Methanobacteriati</taxon>
        <taxon>Thermoplasmatota</taxon>
        <taxon>Thermoplasmata</taxon>
        <taxon>Thermoplasmatales</taxon>
        <taxon>Picrophilaceae</taxon>
        <taxon>Picrophilus</taxon>
    </lineage>
</organism>